<proteinExistence type="inferred from homology"/>
<dbReference type="PANTHER" id="PTHR43461:SF1">
    <property type="entry name" value="TRANSMEMBRANE PROTEIN 256"/>
    <property type="match status" value="1"/>
</dbReference>
<dbReference type="Proteomes" id="UP000271925">
    <property type="component" value="Unassembled WGS sequence"/>
</dbReference>
<evidence type="ECO:0000256" key="6">
    <source>
        <dbReference type="SAM" id="Phobius"/>
    </source>
</evidence>
<gene>
    <name evidence="7" type="ORF">EHT25_21685</name>
</gene>
<keyword evidence="8" id="KW-1185">Reference proteome</keyword>
<protein>
    <submittedName>
        <fullName evidence="7">DUF423 domain-containing protein</fullName>
    </submittedName>
</protein>
<comment type="similarity">
    <text evidence="2">Belongs to the UPF0382 family.</text>
</comment>
<keyword evidence="4 6" id="KW-1133">Transmembrane helix</keyword>
<reference evidence="7 8" key="1">
    <citation type="submission" date="2018-11" db="EMBL/GenBank/DDBJ databases">
        <authorList>
            <person name="Zhou Z."/>
            <person name="Wang G."/>
        </authorList>
    </citation>
    <scope>NUCLEOTIDE SEQUENCE [LARGE SCALE GENOMIC DNA]</scope>
    <source>
        <strain evidence="7 8">KCTC52004</strain>
    </source>
</reference>
<dbReference type="OrthoDB" id="9802121at2"/>
<evidence type="ECO:0000256" key="4">
    <source>
        <dbReference type="ARBA" id="ARBA00022989"/>
    </source>
</evidence>
<keyword evidence="5 6" id="KW-0472">Membrane</keyword>
<organism evidence="7 8">
    <name type="scientific">Larkinella rosea</name>
    <dbReference type="NCBI Taxonomy" id="2025312"/>
    <lineage>
        <taxon>Bacteria</taxon>
        <taxon>Pseudomonadati</taxon>
        <taxon>Bacteroidota</taxon>
        <taxon>Cytophagia</taxon>
        <taxon>Cytophagales</taxon>
        <taxon>Spirosomataceae</taxon>
        <taxon>Larkinella</taxon>
    </lineage>
</organism>
<name>A0A3P1BI91_9BACT</name>
<evidence type="ECO:0000313" key="7">
    <source>
        <dbReference type="EMBL" id="RRB00809.1"/>
    </source>
</evidence>
<evidence type="ECO:0000256" key="1">
    <source>
        <dbReference type="ARBA" id="ARBA00004141"/>
    </source>
</evidence>
<dbReference type="PANTHER" id="PTHR43461">
    <property type="entry name" value="TRANSMEMBRANE PROTEIN 256"/>
    <property type="match status" value="1"/>
</dbReference>
<evidence type="ECO:0000256" key="3">
    <source>
        <dbReference type="ARBA" id="ARBA00022692"/>
    </source>
</evidence>
<evidence type="ECO:0000256" key="5">
    <source>
        <dbReference type="ARBA" id="ARBA00023136"/>
    </source>
</evidence>
<dbReference type="InterPro" id="IPR006696">
    <property type="entry name" value="DUF423"/>
</dbReference>
<dbReference type="EMBL" id="RQJO01000010">
    <property type="protein sequence ID" value="RRB00809.1"/>
    <property type="molecule type" value="Genomic_DNA"/>
</dbReference>
<evidence type="ECO:0000313" key="8">
    <source>
        <dbReference type="Proteomes" id="UP000271925"/>
    </source>
</evidence>
<dbReference type="AlphaFoldDB" id="A0A3P1BI91"/>
<dbReference type="Pfam" id="PF04241">
    <property type="entry name" value="DUF423"/>
    <property type="match status" value="1"/>
</dbReference>
<comment type="caution">
    <text evidence="7">The sequence shown here is derived from an EMBL/GenBank/DDBJ whole genome shotgun (WGS) entry which is preliminary data.</text>
</comment>
<feature type="transmembrane region" description="Helical" evidence="6">
    <location>
        <begin position="77"/>
        <end position="100"/>
    </location>
</feature>
<dbReference type="RefSeq" id="WP_124877274.1">
    <property type="nucleotide sequence ID" value="NZ_RQJO01000010.1"/>
</dbReference>
<keyword evidence="3 6" id="KW-0812">Transmembrane</keyword>
<accession>A0A3P1BI91</accession>
<sequence>MHPFFLQSGAILGFLGVSLGAFGAHAFRAMLELSKRTDTFETAVKYQFYHALALIAIGILLQLPATSAASAKYYSWAGYGFLLGVVIFSGSLYAICFTGITRFGAVAPIGGLCMLAGWILLLIGGLKS</sequence>
<evidence type="ECO:0000256" key="2">
    <source>
        <dbReference type="ARBA" id="ARBA00009694"/>
    </source>
</evidence>
<comment type="subcellular location">
    <subcellularLocation>
        <location evidence="1">Membrane</location>
        <topology evidence="1">Multi-pass membrane protein</topology>
    </subcellularLocation>
</comment>
<feature type="transmembrane region" description="Helical" evidence="6">
    <location>
        <begin position="106"/>
        <end position="126"/>
    </location>
</feature>
<dbReference type="GO" id="GO:0005886">
    <property type="term" value="C:plasma membrane"/>
    <property type="evidence" value="ECO:0007669"/>
    <property type="project" value="TreeGrafter"/>
</dbReference>
<feature type="transmembrane region" description="Helical" evidence="6">
    <location>
        <begin position="47"/>
        <end position="65"/>
    </location>
</feature>